<proteinExistence type="predicted"/>
<accession>A0A4R4X9F2</accession>
<dbReference type="InterPro" id="IPR025668">
    <property type="entry name" value="Tnp_DDE_dom"/>
</dbReference>
<feature type="domain" description="Transposase DDE" evidence="1">
    <location>
        <begin position="106"/>
        <end position="253"/>
    </location>
</feature>
<reference evidence="2 3" key="1">
    <citation type="submission" date="2019-03" db="EMBL/GenBank/DDBJ databases">
        <title>Draft genome sequences of novel Actinobacteria.</title>
        <authorList>
            <person name="Sahin N."/>
            <person name="Ay H."/>
            <person name="Saygin H."/>
        </authorList>
    </citation>
    <scope>NUCLEOTIDE SEQUENCE [LARGE SCALE GENOMIC DNA]</scope>
    <source>
        <strain evidence="2 3">CH32</strain>
    </source>
</reference>
<gene>
    <name evidence="2" type="ORF">E1286_47350</name>
</gene>
<evidence type="ECO:0000313" key="2">
    <source>
        <dbReference type="EMBL" id="TDD26969.1"/>
    </source>
</evidence>
<keyword evidence="3" id="KW-1185">Reference proteome</keyword>
<dbReference type="Proteomes" id="UP000295302">
    <property type="component" value="Unassembled WGS sequence"/>
</dbReference>
<evidence type="ECO:0000259" key="1">
    <source>
        <dbReference type="Pfam" id="PF13612"/>
    </source>
</evidence>
<dbReference type="OrthoDB" id="4962032at2"/>
<comment type="caution">
    <text evidence="2">The sequence shown here is derived from an EMBL/GenBank/DDBJ whole genome shotgun (WGS) entry which is preliminary data.</text>
</comment>
<protein>
    <submittedName>
        <fullName evidence="2">IS982 family transposase</fullName>
    </submittedName>
</protein>
<sequence length="297" mass="33054">MTKDLNTLLTALYVTIDDWLGDSPRHGRPPKLTDAELLTLAVAQVLLGVRSEARWLRFVPAHLPGAFPYLPGQSGYNKRLHKALPLLKRAIRALARDTDLWLDPVWVVDSTPVECGRSRPTARRSELAGWAGYGYCRSHSRWFWGLRLHLICTPAGLPVTWALATPNIDERQVLKAICEHDPDLLADRPGLLIVADKGYVSAELDAFLAEQGVRLLRPSYRNRTPHPGEHLLKPIRQLIESVNDTLKGQLDLELHGARTITGVGARIAQRILALTAAIWHNRATGGAITRSLIAYDH</sequence>
<dbReference type="EMBL" id="SMKQ01000456">
    <property type="protein sequence ID" value="TDD26969.1"/>
    <property type="molecule type" value="Genomic_DNA"/>
</dbReference>
<dbReference type="RefSeq" id="WP_132623978.1">
    <property type="nucleotide sequence ID" value="NZ_SMKQ01000456.1"/>
</dbReference>
<dbReference type="Pfam" id="PF13612">
    <property type="entry name" value="DDE_Tnp_1_3"/>
    <property type="match status" value="1"/>
</dbReference>
<evidence type="ECO:0000313" key="3">
    <source>
        <dbReference type="Proteomes" id="UP000295302"/>
    </source>
</evidence>
<organism evidence="2 3">
    <name type="scientific">Nonomuraea terrae</name>
    <dbReference type="NCBI Taxonomy" id="2530383"/>
    <lineage>
        <taxon>Bacteria</taxon>
        <taxon>Bacillati</taxon>
        <taxon>Actinomycetota</taxon>
        <taxon>Actinomycetes</taxon>
        <taxon>Streptosporangiales</taxon>
        <taxon>Streptosporangiaceae</taxon>
        <taxon>Nonomuraea</taxon>
    </lineage>
</organism>
<dbReference type="AlphaFoldDB" id="A0A4R4X9F2"/>
<dbReference type="NCBIfam" id="NF033520">
    <property type="entry name" value="transpos_IS982"/>
    <property type="match status" value="1"/>
</dbReference>
<name>A0A4R4X9F2_9ACTN</name>